<dbReference type="AlphaFoldDB" id="A0A4Z2FQ99"/>
<dbReference type="EMBL" id="SRLO01000976">
    <property type="protein sequence ID" value="TNN43318.1"/>
    <property type="molecule type" value="Genomic_DNA"/>
</dbReference>
<dbReference type="Proteomes" id="UP000314294">
    <property type="component" value="Unassembled WGS sequence"/>
</dbReference>
<sequence>MHTRRHSYGGAFLGTDENRKTIAAVFKPETVKRHPEVSEEPTRRSRGRFGLEEADPQWRSGRSAW</sequence>
<keyword evidence="3" id="KW-1185">Reference proteome</keyword>
<evidence type="ECO:0000256" key="1">
    <source>
        <dbReference type="SAM" id="MobiDB-lite"/>
    </source>
</evidence>
<protein>
    <submittedName>
        <fullName evidence="2">Uncharacterized protein</fullName>
    </submittedName>
</protein>
<name>A0A4Z2FQ99_9TELE</name>
<accession>A0A4Z2FQ99</accession>
<gene>
    <name evidence="2" type="ORF">EYF80_046504</name>
</gene>
<proteinExistence type="predicted"/>
<organism evidence="2 3">
    <name type="scientific">Liparis tanakae</name>
    <name type="common">Tanaka's snailfish</name>
    <dbReference type="NCBI Taxonomy" id="230148"/>
    <lineage>
        <taxon>Eukaryota</taxon>
        <taxon>Metazoa</taxon>
        <taxon>Chordata</taxon>
        <taxon>Craniata</taxon>
        <taxon>Vertebrata</taxon>
        <taxon>Euteleostomi</taxon>
        <taxon>Actinopterygii</taxon>
        <taxon>Neopterygii</taxon>
        <taxon>Teleostei</taxon>
        <taxon>Neoteleostei</taxon>
        <taxon>Acanthomorphata</taxon>
        <taxon>Eupercaria</taxon>
        <taxon>Perciformes</taxon>
        <taxon>Cottioidei</taxon>
        <taxon>Cottales</taxon>
        <taxon>Liparidae</taxon>
        <taxon>Liparis</taxon>
    </lineage>
</organism>
<comment type="caution">
    <text evidence="2">The sequence shown here is derived from an EMBL/GenBank/DDBJ whole genome shotgun (WGS) entry which is preliminary data.</text>
</comment>
<evidence type="ECO:0000313" key="2">
    <source>
        <dbReference type="EMBL" id="TNN43318.1"/>
    </source>
</evidence>
<feature type="region of interest" description="Disordered" evidence="1">
    <location>
        <begin position="27"/>
        <end position="65"/>
    </location>
</feature>
<reference evidence="2 3" key="1">
    <citation type="submission" date="2019-03" db="EMBL/GenBank/DDBJ databases">
        <title>First draft genome of Liparis tanakae, snailfish: a comprehensive survey of snailfish specific genes.</title>
        <authorList>
            <person name="Kim W."/>
            <person name="Song I."/>
            <person name="Jeong J.-H."/>
            <person name="Kim D."/>
            <person name="Kim S."/>
            <person name="Ryu S."/>
            <person name="Song J.Y."/>
            <person name="Lee S.K."/>
        </authorList>
    </citation>
    <scope>NUCLEOTIDE SEQUENCE [LARGE SCALE GENOMIC DNA]</scope>
    <source>
        <tissue evidence="2">Muscle</tissue>
    </source>
</reference>
<feature type="compositionally biased region" description="Basic and acidic residues" evidence="1">
    <location>
        <begin position="29"/>
        <end position="43"/>
    </location>
</feature>
<evidence type="ECO:0000313" key="3">
    <source>
        <dbReference type="Proteomes" id="UP000314294"/>
    </source>
</evidence>